<accession>A0A4S2KYQ6</accession>
<keyword evidence="2" id="KW-1185">Reference proteome</keyword>
<dbReference type="EMBL" id="QBLH01001040">
    <property type="protein sequence ID" value="TGZ53379.1"/>
    <property type="molecule type" value="Genomic_DNA"/>
</dbReference>
<name>A0A4S2KYQ6_9HYME</name>
<dbReference type="Proteomes" id="UP000310200">
    <property type="component" value="Unassembled WGS sequence"/>
</dbReference>
<reference evidence="1 2" key="1">
    <citation type="journal article" date="2019" name="Philos. Trans. R. Soc. Lond., B, Biol. Sci.">
        <title>Ant behaviour and brain gene expression of defending hosts depend on the ecological success of the intruding social parasite.</title>
        <authorList>
            <person name="Kaur R."/>
            <person name="Stoldt M."/>
            <person name="Jongepier E."/>
            <person name="Feldmeyer B."/>
            <person name="Menzel F."/>
            <person name="Bornberg-Bauer E."/>
            <person name="Foitzik S."/>
        </authorList>
    </citation>
    <scope>NUCLEOTIDE SEQUENCE [LARGE SCALE GENOMIC DNA]</scope>
    <source>
        <tissue evidence="1">Whole body</tissue>
    </source>
</reference>
<comment type="caution">
    <text evidence="1">The sequence shown here is derived from an EMBL/GenBank/DDBJ whole genome shotgun (WGS) entry which is preliminary data.</text>
</comment>
<evidence type="ECO:0000313" key="1">
    <source>
        <dbReference type="EMBL" id="TGZ53379.1"/>
    </source>
</evidence>
<protein>
    <submittedName>
        <fullName evidence="1">Uncharacterized protein</fullName>
    </submittedName>
</protein>
<evidence type="ECO:0000313" key="2">
    <source>
        <dbReference type="Proteomes" id="UP000310200"/>
    </source>
</evidence>
<dbReference type="AlphaFoldDB" id="A0A4S2KYQ6"/>
<sequence>MMSSSNTPPSIRLVWLALPFPTATLFPGNAFSVAESLFRREAAERRGKEFAGGANTRSYRVDYERHRFDARIRPVPVRDSHVVFKCETPPRIAPNYSSYQARWVYARRKQSLPKPSLSRHYDARKWMNASNGKKKHEIDPDCSTHYTDDWSRNAKY</sequence>
<organism evidence="1 2">
    <name type="scientific">Temnothorax longispinosus</name>
    <dbReference type="NCBI Taxonomy" id="300112"/>
    <lineage>
        <taxon>Eukaryota</taxon>
        <taxon>Metazoa</taxon>
        <taxon>Ecdysozoa</taxon>
        <taxon>Arthropoda</taxon>
        <taxon>Hexapoda</taxon>
        <taxon>Insecta</taxon>
        <taxon>Pterygota</taxon>
        <taxon>Neoptera</taxon>
        <taxon>Endopterygota</taxon>
        <taxon>Hymenoptera</taxon>
        <taxon>Apocrita</taxon>
        <taxon>Aculeata</taxon>
        <taxon>Formicoidea</taxon>
        <taxon>Formicidae</taxon>
        <taxon>Myrmicinae</taxon>
        <taxon>Temnothorax</taxon>
    </lineage>
</organism>
<gene>
    <name evidence="1" type="ORF">DBV15_01486</name>
</gene>
<proteinExistence type="predicted"/>